<feature type="compositionally biased region" description="Basic and acidic residues" evidence="1">
    <location>
        <begin position="104"/>
        <end position="114"/>
    </location>
</feature>
<feature type="domain" description="F-box/LRR-repeat protein 15-like leucin rich repeat" evidence="2">
    <location>
        <begin position="634"/>
        <end position="832"/>
    </location>
</feature>
<feature type="compositionally biased region" description="Pro residues" evidence="1">
    <location>
        <begin position="41"/>
        <end position="50"/>
    </location>
</feature>
<feature type="region of interest" description="Disordered" evidence="1">
    <location>
        <begin position="1"/>
        <end position="114"/>
    </location>
</feature>
<organism evidence="3 4">
    <name type="scientific">Citrullus colocynthis</name>
    <name type="common">colocynth</name>
    <dbReference type="NCBI Taxonomy" id="252529"/>
    <lineage>
        <taxon>Eukaryota</taxon>
        <taxon>Viridiplantae</taxon>
        <taxon>Streptophyta</taxon>
        <taxon>Embryophyta</taxon>
        <taxon>Tracheophyta</taxon>
        <taxon>Spermatophyta</taxon>
        <taxon>Magnoliopsida</taxon>
        <taxon>eudicotyledons</taxon>
        <taxon>Gunneridae</taxon>
        <taxon>Pentapetalae</taxon>
        <taxon>rosids</taxon>
        <taxon>fabids</taxon>
        <taxon>Cucurbitales</taxon>
        <taxon>Cucurbitaceae</taxon>
        <taxon>Benincaseae</taxon>
        <taxon>Citrullus</taxon>
    </lineage>
</organism>
<dbReference type="InterPro" id="IPR057207">
    <property type="entry name" value="FBXL15_LRR"/>
</dbReference>
<evidence type="ECO:0000259" key="2">
    <source>
        <dbReference type="Pfam" id="PF25372"/>
    </source>
</evidence>
<dbReference type="Gene3D" id="3.80.10.10">
    <property type="entry name" value="Ribonuclease Inhibitor"/>
    <property type="match status" value="2"/>
</dbReference>
<dbReference type="Pfam" id="PF25372">
    <property type="entry name" value="DUF7885"/>
    <property type="match status" value="1"/>
</dbReference>
<dbReference type="Proteomes" id="UP001642487">
    <property type="component" value="Chromosome 8"/>
</dbReference>
<reference evidence="3 4" key="1">
    <citation type="submission" date="2024-03" db="EMBL/GenBank/DDBJ databases">
        <authorList>
            <person name="Gkanogiannis A."/>
            <person name="Becerra Lopez-Lavalle L."/>
        </authorList>
    </citation>
    <scope>NUCLEOTIDE SEQUENCE [LARGE SCALE GENOMIC DNA]</scope>
</reference>
<dbReference type="SUPFAM" id="SSF52047">
    <property type="entry name" value="RNI-like"/>
    <property type="match status" value="1"/>
</dbReference>
<sequence>MTILRSREVFPPTPTPKPLKSPSKTLHHPSTSSQHHEIQPPHSPTHPSPPSSAASVTDSAALPSDGLSSPGVSRRRSSRLAAKGIGAEHSDDDRVRDNSPGTKMKAETIDNRDLGLDSDGNLEVRSICSGLEGLGVNEGAEGLSEPTRSIDFEFTGSKSDEVNINGKRKLNPTMHSPAGELDDESPECKECLSLRSGKRVLKTAKQAIGLDISTPQGNVDGLVEEWRGLKDSDNVAVDLNGNGVVVMRELKEECSRIEEDSCTNSRNRFSRREKGKWIVDDQSSNRNDTVVLHSKPNNEVLSDNLVELQNYRLVRERPKRIVIEESTTKLTGASYNDGGDMDANGYSAIEGHSTEHNGEGKLIAEALLSLSAEFIIDSKSEYKYSSIEGEASGTAHLADDGPQSNDSQEMESNSEEEGHLHFAAAQRQWEVSSGDSYIRRTAIEFARYNEGNDSLQNVEAEGEVDIKDWPGPFSTAMKIASDRANGVRVRVTKSLEEENDPAPVEWIPKKKVRCSRFQSLPPSLGDLCLRVLAENADAISSLDFVPDTFRHKLSRLLCDSRKMNSHFLNLLLCGSPTEVCIRDCSWLSEEEFVKSFQGCDTSKLMILQLDQCGRSILDFVILSTLARSSDSLPALKFLSLTGACCLSDVGIAALVCSAPALQSLNLSQCSFLTFSSIDSIANSLGSTLRELYLDDCLKIDPVLMVPAMKKLQHLEVLSLAGIGDVCDKFIQEFLTAGGHNLKELILTNCVKLTNKSIKAISETCSSLRAVDLVNLTKLTDYALCCLASGCQALQTLKLSRNLFSDEAVAAFVEMSKENLKELSLNNVRKVSRCTAIALACFSRNLVSLDLSWCRKLTNEALGLIVDNCPCLRVLKLFGCSQVTDVFLDGHSNPNVEIIGLKLSPVWHGKRHNHYEGPSYRSFLPSSCQF</sequence>
<evidence type="ECO:0000313" key="3">
    <source>
        <dbReference type="EMBL" id="CAK9328186.1"/>
    </source>
</evidence>
<dbReference type="InterPro" id="IPR032675">
    <property type="entry name" value="LRR_dom_sf"/>
</dbReference>
<dbReference type="PANTHER" id="PTHR13318">
    <property type="entry name" value="PARTNER OF PAIRED, ISOFORM B-RELATED"/>
    <property type="match status" value="1"/>
</dbReference>
<dbReference type="PANTHER" id="PTHR13318:SF101">
    <property type="entry name" value="F-BOX_LRR PROTEIN"/>
    <property type="match status" value="1"/>
</dbReference>
<gene>
    <name evidence="3" type="ORF">CITCOLO1_LOCUS20591</name>
</gene>
<dbReference type="EMBL" id="OZ021742">
    <property type="protein sequence ID" value="CAK9328186.1"/>
    <property type="molecule type" value="Genomic_DNA"/>
</dbReference>
<feature type="compositionally biased region" description="Basic and acidic residues" evidence="1">
    <location>
        <begin position="86"/>
        <end position="97"/>
    </location>
</feature>
<dbReference type="SMART" id="SM00367">
    <property type="entry name" value="LRR_CC"/>
    <property type="match status" value="6"/>
</dbReference>
<feature type="region of interest" description="Disordered" evidence="1">
    <location>
        <begin position="163"/>
        <end position="185"/>
    </location>
</feature>
<evidence type="ECO:0000256" key="1">
    <source>
        <dbReference type="SAM" id="MobiDB-lite"/>
    </source>
</evidence>
<dbReference type="InterPro" id="IPR006553">
    <property type="entry name" value="Leu-rich_rpt_Cys-con_subtyp"/>
</dbReference>
<feature type="region of interest" description="Disordered" evidence="1">
    <location>
        <begin position="393"/>
        <end position="419"/>
    </location>
</feature>
<protein>
    <recommendedName>
        <fullName evidence="2">F-box/LRR-repeat protein 15-like leucin rich repeat domain-containing protein</fullName>
    </recommendedName>
</protein>
<feature type="compositionally biased region" description="Low complexity" evidence="1">
    <location>
        <begin position="51"/>
        <end position="61"/>
    </location>
</feature>
<accession>A0ABP0Z665</accession>
<keyword evidence="4" id="KW-1185">Reference proteome</keyword>
<evidence type="ECO:0000313" key="4">
    <source>
        <dbReference type="Proteomes" id="UP001642487"/>
    </source>
</evidence>
<proteinExistence type="predicted"/>
<name>A0ABP0Z665_9ROSI</name>